<organism evidence="1 2">
    <name type="scientific">Rattus norvegicus</name>
    <name type="common">Rat</name>
    <dbReference type="NCBI Taxonomy" id="10116"/>
    <lineage>
        <taxon>Eukaryota</taxon>
        <taxon>Metazoa</taxon>
        <taxon>Chordata</taxon>
        <taxon>Craniata</taxon>
        <taxon>Vertebrata</taxon>
        <taxon>Euteleostomi</taxon>
        <taxon>Mammalia</taxon>
        <taxon>Eutheria</taxon>
        <taxon>Euarchontoglires</taxon>
        <taxon>Glires</taxon>
        <taxon>Rodentia</taxon>
        <taxon>Myomorpha</taxon>
        <taxon>Muroidea</taxon>
        <taxon>Muridae</taxon>
        <taxon>Murinae</taxon>
        <taxon>Rattus</taxon>
    </lineage>
</organism>
<sequence>MAVLQYTKL</sequence>
<gene>
    <name evidence="1" type="ORF">rCG_55138</name>
</gene>
<accession>A6IIP1</accession>
<name>A6IIP1_RAT</name>
<proteinExistence type="predicted"/>
<protein>
    <submittedName>
        <fullName evidence="1">RCG55138</fullName>
    </submittedName>
</protein>
<feature type="non-terminal residue" evidence="1">
    <location>
        <position position="9"/>
    </location>
</feature>
<dbReference type="Proteomes" id="UP000234681">
    <property type="component" value="Chromosome 5"/>
</dbReference>
<evidence type="ECO:0000313" key="2">
    <source>
        <dbReference type="Proteomes" id="UP000234681"/>
    </source>
</evidence>
<reference evidence="2" key="1">
    <citation type="submission" date="2005-09" db="EMBL/GenBank/DDBJ databases">
        <authorList>
            <person name="Mural R.J."/>
            <person name="Li P.W."/>
            <person name="Adams M.D."/>
            <person name="Amanatides P.G."/>
            <person name="Baden-Tillson H."/>
            <person name="Barnstead M."/>
            <person name="Chin S.H."/>
            <person name="Dew I."/>
            <person name="Evans C.A."/>
            <person name="Ferriera S."/>
            <person name="Flanigan M."/>
            <person name="Fosler C."/>
            <person name="Glodek A."/>
            <person name="Gu Z."/>
            <person name="Holt R.A."/>
            <person name="Jennings D."/>
            <person name="Kraft C.L."/>
            <person name="Lu F."/>
            <person name="Nguyen T."/>
            <person name="Nusskern D.R."/>
            <person name="Pfannkoch C.M."/>
            <person name="Sitter C."/>
            <person name="Sutton G.G."/>
            <person name="Venter J.C."/>
            <person name="Wang Z."/>
            <person name="Woodage T."/>
            <person name="Zheng X.H."/>
            <person name="Zhong F."/>
        </authorList>
    </citation>
    <scope>NUCLEOTIDE SEQUENCE [LARGE SCALE GENOMIC DNA]</scope>
    <source>
        <strain>BN</strain>
        <strain evidence="2">Sprague-Dawley</strain>
    </source>
</reference>
<evidence type="ECO:0000313" key="1">
    <source>
        <dbReference type="EMBL" id="EDL98611.1"/>
    </source>
</evidence>
<dbReference type="EMBL" id="CH473962">
    <property type="protein sequence ID" value="EDL98611.1"/>
    <property type="molecule type" value="Genomic_DNA"/>
</dbReference>